<evidence type="ECO:0000313" key="2">
    <source>
        <dbReference type="EMBL" id="SDG11755.1"/>
    </source>
</evidence>
<keyword evidence="1" id="KW-0472">Membrane</keyword>
<feature type="transmembrane region" description="Helical" evidence="1">
    <location>
        <begin position="36"/>
        <end position="62"/>
    </location>
</feature>
<feature type="transmembrane region" description="Helical" evidence="1">
    <location>
        <begin position="68"/>
        <end position="86"/>
    </location>
</feature>
<dbReference type="RefSeq" id="WP_091710537.1">
    <property type="nucleotide sequence ID" value="NZ_FNCA01000007.1"/>
</dbReference>
<gene>
    <name evidence="2" type="ORF">SAMN04488589_2209</name>
</gene>
<name>A0A7Z7AXY6_9EURY</name>
<reference evidence="2 3" key="1">
    <citation type="submission" date="2016-10" db="EMBL/GenBank/DDBJ databases">
        <authorList>
            <person name="Varghese N."/>
            <person name="Submissions S."/>
        </authorList>
    </citation>
    <scope>NUCLEOTIDE SEQUENCE [LARGE SCALE GENOMIC DNA]</scope>
    <source>
        <strain evidence="2 3">PL 12/M</strain>
    </source>
</reference>
<organism evidence="2 3">
    <name type="scientific">Methanolobus vulcani</name>
    <dbReference type="NCBI Taxonomy" id="38026"/>
    <lineage>
        <taxon>Archaea</taxon>
        <taxon>Methanobacteriati</taxon>
        <taxon>Methanobacteriota</taxon>
        <taxon>Stenosarchaea group</taxon>
        <taxon>Methanomicrobia</taxon>
        <taxon>Methanosarcinales</taxon>
        <taxon>Methanosarcinaceae</taxon>
        <taxon>Methanolobus</taxon>
    </lineage>
</organism>
<dbReference type="Proteomes" id="UP000199259">
    <property type="component" value="Unassembled WGS sequence"/>
</dbReference>
<dbReference type="AlphaFoldDB" id="A0A7Z7AXY6"/>
<keyword evidence="3" id="KW-1185">Reference proteome</keyword>
<evidence type="ECO:0000313" key="3">
    <source>
        <dbReference type="Proteomes" id="UP000199259"/>
    </source>
</evidence>
<keyword evidence="1" id="KW-0812">Transmembrane</keyword>
<evidence type="ECO:0000256" key="1">
    <source>
        <dbReference type="SAM" id="Phobius"/>
    </source>
</evidence>
<sequence>MISEPDQVVRLISGVLALLLFIISFLAYQRERRRKMFLVSMAFFFYAIMGFLSASNIFFPAAGDYLEFWGSFLNFIVLLLFSLALLTKE</sequence>
<feature type="transmembrane region" description="Helical" evidence="1">
    <location>
        <begin position="12"/>
        <end position="29"/>
    </location>
</feature>
<comment type="caution">
    <text evidence="2">The sequence shown here is derived from an EMBL/GenBank/DDBJ whole genome shotgun (WGS) entry which is preliminary data.</text>
</comment>
<dbReference type="EMBL" id="FNCA01000007">
    <property type="protein sequence ID" value="SDG11755.1"/>
    <property type="molecule type" value="Genomic_DNA"/>
</dbReference>
<proteinExistence type="predicted"/>
<accession>A0A7Z7AXY6</accession>
<protein>
    <submittedName>
        <fullName evidence="2">Uncharacterized protein</fullName>
    </submittedName>
</protein>
<keyword evidence="1" id="KW-1133">Transmembrane helix</keyword>
<dbReference type="OrthoDB" id="137668at2157"/>